<name>A0A6N3F3F4_STASI</name>
<reference evidence="1" key="1">
    <citation type="submission" date="2019-11" db="EMBL/GenBank/DDBJ databases">
        <authorList>
            <person name="Feng L."/>
        </authorList>
    </citation>
    <scope>NUCLEOTIDE SEQUENCE</scope>
    <source>
        <strain evidence="1">SsimulansLFYP27</strain>
    </source>
</reference>
<dbReference type="EMBL" id="CACRUO010000059">
    <property type="protein sequence ID" value="VYU46416.1"/>
    <property type="molecule type" value="Genomic_DNA"/>
</dbReference>
<proteinExistence type="predicted"/>
<organism evidence="1">
    <name type="scientific">Staphylococcus simulans</name>
    <dbReference type="NCBI Taxonomy" id="1286"/>
    <lineage>
        <taxon>Bacteria</taxon>
        <taxon>Bacillati</taxon>
        <taxon>Bacillota</taxon>
        <taxon>Bacilli</taxon>
        <taxon>Bacillales</taxon>
        <taxon>Staphylococcaceae</taxon>
        <taxon>Staphylococcus</taxon>
    </lineage>
</organism>
<protein>
    <submittedName>
        <fullName evidence="1">Uncharacterized protein</fullName>
    </submittedName>
</protein>
<dbReference type="AlphaFoldDB" id="A0A6N3F3F4"/>
<accession>A0A6N3F3F4</accession>
<evidence type="ECO:0000313" key="1">
    <source>
        <dbReference type="EMBL" id="VYU46416.1"/>
    </source>
</evidence>
<sequence>MDNITMAIPTIEKLNRLVGFIIEENTQVPNGINSIATENIIPKTLPKYMSSIFL</sequence>
<gene>
    <name evidence="1" type="ORF">SSLFYP27_02292</name>
</gene>